<sequence>MSAKTEKQAPASDNGARDEQPPAKIERTKAPPTTIFCDELTIEIDGEKYHPHAGELIRLSGGASVADIKMAVDLQKFKDIDMSTDEGLARMEDVKAGLMGMVGSLVQRLQSWTWTDDAGHLYGEPTREILEGLRFEELMWILTASLKTARTDAERLKGSAPSTTS</sequence>
<evidence type="ECO:0000313" key="2">
    <source>
        <dbReference type="EMBL" id="KKL77810.1"/>
    </source>
</evidence>
<feature type="compositionally biased region" description="Basic and acidic residues" evidence="1">
    <location>
        <begin position="15"/>
        <end position="29"/>
    </location>
</feature>
<accession>A0A0F9H843</accession>
<organism evidence="2">
    <name type="scientific">marine sediment metagenome</name>
    <dbReference type="NCBI Taxonomy" id="412755"/>
    <lineage>
        <taxon>unclassified sequences</taxon>
        <taxon>metagenomes</taxon>
        <taxon>ecological metagenomes</taxon>
    </lineage>
</organism>
<reference evidence="2" key="1">
    <citation type="journal article" date="2015" name="Nature">
        <title>Complex archaea that bridge the gap between prokaryotes and eukaryotes.</title>
        <authorList>
            <person name="Spang A."/>
            <person name="Saw J.H."/>
            <person name="Jorgensen S.L."/>
            <person name="Zaremba-Niedzwiedzka K."/>
            <person name="Martijn J."/>
            <person name="Lind A.E."/>
            <person name="van Eijk R."/>
            <person name="Schleper C."/>
            <person name="Guy L."/>
            <person name="Ettema T.J."/>
        </authorList>
    </citation>
    <scope>NUCLEOTIDE SEQUENCE</scope>
</reference>
<evidence type="ECO:0000256" key="1">
    <source>
        <dbReference type="SAM" id="MobiDB-lite"/>
    </source>
</evidence>
<gene>
    <name evidence="2" type="ORF">LCGC14_2031170</name>
</gene>
<dbReference type="EMBL" id="LAZR01023642">
    <property type="protein sequence ID" value="KKL77810.1"/>
    <property type="molecule type" value="Genomic_DNA"/>
</dbReference>
<proteinExistence type="predicted"/>
<feature type="region of interest" description="Disordered" evidence="1">
    <location>
        <begin position="1"/>
        <end position="31"/>
    </location>
</feature>
<protein>
    <submittedName>
        <fullName evidence="2">Uncharacterized protein</fullName>
    </submittedName>
</protein>
<name>A0A0F9H843_9ZZZZ</name>
<comment type="caution">
    <text evidence="2">The sequence shown here is derived from an EMBL/GenBank/DDBJ whole genome shotgun (WGS) entry which is preliminary data.</text>
</comment>
<dbReference type="AlphaFoldDB" id="A0A0F9H843"/>